<feature type="compositionally biased region" description="Polar residues" evidence="1">
    <location>
        <begin position="390"/>
        <end position="418"/>
    </location>
</feature>
<feature type="region of interest" description="Disordered" evidence="1">
    <location>
        <begin position="104"/>
        <end position="429"/>
    </location>
</feature>
<dbReference type="InterPro" id="IPR023780">
    <property type="entry name" value="Chromo_domain"/>
</dbReference>
<dbReference type="Gene3D" id="2.40.50.40">
    <property type="match status" value="1"/>
</dbReference>
<dbReference type="EMBL" id="WTXG01000001">
    <property type="protein sequence ID" value="KAI0307557.1"/>
    <property type="molecule type" value="Genomic_DNA"/>
</dbReference>
<name>A0AAD4QRE8_9AGAM</name>
<reference evidence="3" key="1">
    <citation type="journal article" date="2022" name="New Phytol.">
        <title>Evolutionary transition to the ectomycorrhizal habit in the genomes of a hyperdiverse lineage of mushroom-forming fungi.</title>
        <authorList>
            <person name="Looney B."/>
            <person name="Miyauchi S."/>
            <person name="Morin E."/>
            <person name="Drula E."/>
            <person name="Courty P.E."/>
            <person name="Kohler A."/>
            <person name="Kuo A."/>
            <person name="LaButti K."/>
            <person name="Pangilinan J."/>
            <person name="Lipzen A."/>
            <person name="Riley R."/>
            <person name="Andreopoulos W."/>
            <person name="He G."/>
            <person name="Johnson J."/>
            <person name="Nolan M."/>
            <person name="Tritt A."/>
            <person name="Barry K.W."/>
            <person name="Grigoriev I.V."/>
            <person name="Nagy L.G."/>
            <person name="Hibbett D."/>
            <person name="Henrissat B."/>
            <person name="Matheny P.B."/>
            <person name="Labbe J."/>
            <person name="Martin F.M."/>
        </authorList>
    </citation>
    <scope>NUCLEOTIDE SEQUENCE</scope>
    <source>
        <strain evidence="3">BPL690</strain>
    </source>
</reference>
<evidence type="ECO:0000259" key="2">
    <source>
        <dbReference type="PROSITE" id="PS50013"/>
    </source>
</evidence>
<feature type="compositionally biased region" description="Polar residues" evidence="1">
    <location>
        <begin position="256"/>
        <end position="281"/>
    </location>
</feature>
<evidence type="ECO:0000313" key="3">
    <source>
        <dbReference type="EMBL" id="KAI0307557.1"/>
    </source>
</evidence>
<feature type="compositionally biased region" description="Low complexity" evidence="1">
    <location>
        <begin position="282"/>
        <end position="304"/>
    </location>
</feature>
<dbReference type="SUPFAM" id="SSF54160">
    <property type="entry name" value="Chromo domain-like"/>
    <property type="match status" value="1"/>
</dbReference>
<proteinExistence type="predicted"/>
<dbReference type="SMART" id="SM00298">
    <property type="entry name" value="CHROMO"/>
    <property type="match status" value="1"/>
</dbReference>
<feature type="domain" description="Chromo" evidence="2">
    <location>
        <begin position="15"/>
        <end position="75"/>
    </location>
</feature>
<keyword evidence="4" id="KW-1185">Reference proteome</keyword>
<sequence>MPRKRALSSSDEDVYHVEVITSARVNEDAEWEYLVSWAGYSSEEDSWEPAENVEQCDRLLRSFWRHIGMDDEDYSPGDQFDAHPWWIKQEREYFAKMWSNKVKKKKKSSRDRHYSFTISSTGPKKVKRDQYNTLQEFVRQQNNSQSDDSTNDSDEIPLRRPHAAKSSGGMSPIRHRKGSKPRNASDSHEEELFQTDDEISLEGRRAGGASSSKVTAARLPRPVLKSKRRRLLSPDSARDRNAAVVSSSKPPRKFVKTSTFSELATSTVPATPTRGSSGDNHSPSSLFSAPSSPAPIPSSYSAPQPSSPPMPAPLAHVPPPKPPPPRSTNSTNVQSKAARKPRWLLEPKIKRFNDPNLKPSSTLPTKAGLFGAAKALETSQPSTSDKRDSTQGPNEPSTSRPSFTTEVTPGLVSSSSADLRNRDPALQLTDIQAPSGKDVSRLPPVSMRETDIFLRDLMPPEMSEPMVDGAEPNRPPPARRLSTADFLKNTSIPRKFKWSGELRINTEKDHKERVCNVAFSEPSEGSLDRLRFSICFNPSVSFLLLEKLLSLGELQSLRPALTPVSETARLGPENEVDVQPLNTLFFYMSSRKLVSYSAIRIDGNQVALLLVFPATNLILCKEYNVRPELRKAGHFIAALLPWKVVGIKARAHRLYRDPCERTHRIFRSNKEEYATMAERERSLRKEPSYHRALSILGFPKWLHDDMSSQPDSMYCFWNKDGDGGQTEYGFETRALKLILDKCRAKDVGLKADVSVVFVHVGAIRTLSALPALMERRMKRPDVQFVTYGTHHSVPPARWGMRPIYPAGGIATVSPTVLAESPLTAYRLLDMFEQHPLWDCFVTPGVVALMARQNRGSDPITEFERGTLIHQELLSRIGQGQLSLVLVKPPQYGSKEEPILKWIRGHQQVSMLEPRGVLEYCLHSFSEQFSEYPEEEWTGRVIEDLSSTMSSLQIQPSIMDEYRRFTIIVGKKDNIAPDRGIFEWTLIDSFNLRDDYFSKQKLDDLRSWASVELEN</sequence>
<feature type="compositionally biased region" description="Pro residues" evidence="1">
    <location>
        <begin position="305"/>
        <end position="326"/>
    </location>
</feature>
<gene>
    <name evidence="3" type="ORF">B0F90DRAFT_1674737</name>
</gene>
<evidence type="ECO:0000313" key="4">
    <source>
        <dbReference type="Proteomes" id="UP001203297"/>
    </source>
</evidence>
<dbReference type="InterPro" id="IPR016197">
    <property type="entry name" value="Chromo-like_dom_sf"/>
</dbReference>
<dbReference type="InterPro" id="IPR000953">
    <property type="entry name" value="Chromo/chromo_shadow_dom"/>
</dbReference>
<comment type="caution">
    <text evidence="3">The sequence shown here is derived from an EMBL/GenBank/DDBJ whole genome shotgun (WGS) entry which is preliminary data.</text>
</comment>
<evidence type="ECO:0000256" key="1">
    <source>
        <dbReference type="SAM" id="MobiDB-lite"/>
    </source>
</evidence>
<dbReference type="Proteomes" id="UP001203297">
    <property type="component" value="Unassembled WGS sequence"/>
</dbReference>
<organism evidence="3 4">
    <name type="scientific">Multifurca ochricompacta</name>
    <dbReference type="NCBI Taxonomy" id="376703"/>
    <lineage>
        <taxon>Eukaryota</taxon>
        <taxon>Fungi</taxon>
        <taxon>Dikarya</taxon>
        <taxon>Basidiomycota</taxon>
        <taxon>Agaricomycotina</taxon>
        <taxon>Agaricomycetes</taxon>
        <taxon>Russulales</taxon>
        <taxon>Russulaceae</taxon>
        <taxon>Multifurca</taxon>
    </lineage>
</organism>
<feature type="compositionally biased region" description="Basic and acidic residues" evidence="1">
    <location>
        <begin position="343"/>
        <end position="353"/>
    </location>
</feature>
<accession>A0AAD4QRE8</accession>
<dbReference type="CDD" id="cd18968">
    <property type="entry name" value="chromodomain"/>
    <property type="match status" value="1"/>
</dbReference>
<dbReference type="PROSITE" id="PS50013">
    <property type="entry name" value="CHROMO_2"/>
    <property type="match status" value="1"/>
</dbReference>
<dbReference type="AlphaFoldDB" id="A0AAD4QRE8"/>
<protein>
    <recommendedName>
        <fullName evidence="2">Chromo domain-containing protein</fullName>
    </recommendedName>
</protein>
<dbReference type="GO" id="GO:0006338">
    <property type="term" value="P:chromatin remodeling"/>
    <property type="evidence" value="ECO:0007669"/>
    <property type="project" value="UniProtKB-ARBA"/>
</dbReference>
<dbReference type="Pfam" id="PF00385">
    <property type="entry name" value="Chromo"/>
    <property type="match status" value="1"/>
</dbReference>